<evidence type="ECO:0008006" key="4">
    <source>
        <dbReference type="Google" id="ProtNLM"/>
    </source>
</evidence>
<dbReference type="RefSeq" id="WP_206723110.1">
    <property type="nucleotide sequence ID" value="NZ_CP071090.1"/>
</dbReference>
<feature type="region of interest" description="Disordered" evidence="1">
    <location>
        <begin position="23"/>
        <end position="74"/>
    </location>
</feature>
<accession>A0ABX7NZN8</accession>
<reference evidence="2 3" key="1">
    <citation type="submission" date="2021-02" db="EMBL/GenBank/DDBJ databases">
        <title>De Novo genome assembly of isolated myxobacteria.</title>
        <authorList>
            <person name="Stevens D.C."/>
        </authorList>
    </citation>
    <scope>NUCLEOTIDE SEQUENCE [LARGE SCALE GENOMIC DNA]</scope>
    <source>
        <strain evidence="3">SCPEA02</strain>
    </source>
</reference>
<name>A0ABX7NZN8_9BACT</name>
<dbReference type="Proteomes" id="UP000662747">
    <property type="component" value="Chromosome"/>
</dbReference>
<evidence type="ECO:0000313" key="3">
    <source>
        <dbReference type="Proteomes" id="UP000662747"/>
    </source>
</evidence>
<evidence type="ECO:0000313" key="2">
    <source>
        <dbReference type="EMBL" id="QSQ21533.1"/>
    </source>
</evidence>
<organism evidence="2 3">
    <name type="scientific">Pyxidicoccus parkwayensis</name>
    <dbReference type="NCBI Taxonomy" id="2813578"/>
    <lineage>
        <taxon>Bacteria</taxon>
        <taxon>Pseudomonadati</taxon>
        <taxon>Myxococcota</taxon>
        <taxon>Myxococcia</taxon>
        <taxon>Myxococcales</taxon>
        <taxon>Cystobacterineae</taxon>
        <taxon>Myxococcaceae</taxon>
        <taxon>Pyxidicoccus</taxon>
    </lineage>
</organism>
<evidence type="ECO:0000256" key="1">
    <source>
        <dbReference type="SAM" id="MobiDB-lite"/>
    </source>
</evidence>
<keyword evidence="3" id="KW-1185">Reference proteome</keyword>
<proteinExistence type="predicted"/>
<dbReference type="PROSITE" id="PS51257">
    <property type="entry name" value="PROKAR_LIPOPROTEIN"/>
    <property type="match status" value="1"/>
</dbReference>
<protein>
    <recommendedName>
        <fullName evidence="4">Lipoprotein</fullName>
    </recommendedName>
</protein>
<dbReference type="EMBL" id="CP071090">
    <property type="protein sequence ID" value="QSQ21533.1"/>
    <property type="molecule type" value="Genomic_DNA"/>
</dbReference>
<gene>
    <name evidence="2" type="ORF">JY651_41190</name>
</gene>
<sequence length="168" mass="17328">MHKRFAVVAVVAVVWGLACVKRSTGSEGGEPETVTMESPGAGAPSALDCSNELTIDVDPDGADDSSGKRFNPRPSPQWTLCTSGALKVQNDLTYALCLSIVDSRGHNAITPVNLPVSPNKQDIPLPSAGTGYTLGVCKQSGADCSSGCGHMMDVHDTIKGNLSVVTSG</sequence>